<dbReference type="GO" id="GO:0016020">
    <property type="term" value="C:membrane"/>
    <property type="evidence" value="ECO:0007669"/>
    <property type="project" value="UniProtKB-SubCell"/>
</dbReference>
<dbReference type="RefSeq" id="WP_073089059.1">
    <property type="nucleotide sequence ID" value="NZ_FQWY01000003.1"/>
</dbReference>
<keyword evidence="10" id="KW-1185">Reference proteome</keyword>
<proteinExistence type="inferred from homology"/>
<reference evidence="10" key="1">
    <citation type="submission" date="2016-11" db="EMBL/GenBank/DDBJ databases">
        <authorList>
            <person name="Varghese N."/>
            <person name="Submissions S."/>
        </authorList>
    </citation>
    <scope>NUCLEOTIDE SEQUENCE [LARGE SCALE GENOMIC DNA]</scope>
    <source>
        <strain evidence="10">DSM 11003</strain>
    </source>
</reference>
<protein>
    <submittedName>
        <fullName evidence="9">Spore germination protein (Amino acid permease)</fullName>
    </submittedName>
</protein>
<organism evidence="9 10">
    <name type="scientific">Thermosyntropha lipolytica DSM 11003</name>
    <dbReference type="NCBI Taxonomy" id="1123382"/>
    <lineage>
        <taxon>Bacteria</taxon>
        <taxon>Bacillati</taxon>
        <taxon>Bacillota</taxon>
        <taxon>Clostridia</taxon>
        <taxon>Eubacteriales</taxon>
        <taxon>Syntrophomonadaceae</taxon>
        <taxon>Thermosyntropha</taxon>
    </lineage>
</organism>
<keyword evidence="5 8" id="KW-0812">Transmembrane</keyword>
<name>A0A1M5JSV9_9FIRM</name>
<evidence type="ECO:0000256" key="8">
    <source>
        <dbReference type="SAM" id="Phobius"/>
    </source>
</evidence>
<evidence type="ECO:0000313" key="9">
    <source>
        <dbReference type="EMBL" id="SHG43359.1"/>
    </source>
</evidence>
<evidence type="ECO:0000256" key="1">
    <source>
        <dbReference type="ARBA" id="ARBA00004141"/>
    </source>
</evidence>
<accession>A0A1M5JSV9</accession>
<feature type="transmembrane region" description="Helical" evidence="8">
    <location>
        <begin position="37"/>
        <end position="59"/>
    </location>
</feature>
<feature type="transmembrane region" description="Helical" evidence="8">
    <location>
        <begin position="7"/>
        <end position="25"/>
    </location>
</feature>
<evidence type="ECO:0000256" key="5">
    <source>
        <dbReference type="ARBA" id="ARBA00022692"/>
    </source>
</evidence>
<dbReference type="PANTHER" id="PTHR34975:SF2">
    <property type="entry name" value="SPORE GERMINATION PROTEIN A2"/>
    <property type="match status" value="1"/>
</dbReference>
<keyword evidence="7 8" id="KW-0472">Membrane</keyword>
<comment type="similarity">
    <text evidence="2">Belongs to the amino acid-polyamine-organocation (APC) superfamily. Spore germination protein (SGP) (TC 2.A.3.9) family.</text>
</comment>
<evidence type="ECO:0000256" key="3">
    <source>
        <dbReference type="ARBA" id="ARBA00022448"/>
    </source>
</evidence>
<keyword evidence="4" id="KW-0309">Germination</keyword>
<feature type="transmembrane region" description="Helical" evidence="8">
    <location>
        <begin position="114"/>
        <end position="131"/>
    </location>
</feature>
<evidence type="ECO:0000256" key="7">
    <source>
        <dbReference type="ARBA" id="ARBA00023136"/>
    </source>
</evidence>
<feature type="transmembrane region" description="Helical" evidence="8">
    <location>
        <begin position="218"/>
        <end position="239"/>
    </location>
</feature>
<dbReference type="PANTHER" id="PTHR34975">
    <property type="entry name" value="SPORE GERMINATION PROTEIN A2"/>
    <property type="match status" value="1"/>
</dbReference>
<dbReference type="OrthoDB" id="1675410at2"/>
<evidence type="ECO:0000256" key="6">
    <source>
        <dbReference type="ARBA" id="ARBA00022989"/>
    </source>
</evidence>
<comment type="subcellular location">
    <subcellularLocation>
        <location evidence="1">Membrane</location>
        <topology evidence="1">Multi-pass membrane protein</topology>
    </subcellularLocation>
</comment>
<feature type="transmembrane region" description="Helical" evidence="8">
    <location>
        <begin position="80"/>
        <end position="102"/>
    </location>
</feature>
<keyword evidence="6 8" id="KW-1133">Transmembrane helix</keyword>
<dbReference type="STRING" id="1123382.SAMN02745221_00206"/>
<feature type="transmembrane region" description="Helical" evidence="8">
    <location>
        <begin position="270"/>
        <end position="295"/>
    </location>
</feature>
<feature type="transmembrane region" description="Helical" evidence="8">
    <location>
        <begin position="181"/>
        <end position="206"/>
    </location>
</feature>
<sequence>MLRLSNFQVYCMLLLFCAPIAFLQVGKYAIDLLLNNAYLAVVATIIPGILIIYIFHYIIQKSTFPFPFMLEEHLGPKAGKIIGFLYSLIFLFFTSFSLRLFIDFIETNVLPQTPITIFLGLLLLCSCLAVKTGLGNFARMCEVIVILGLSFAFTIAFLSFFQHPDIKNLLPFAYINSLESFFRAVFMLTSEILKLTAILFLAFFIPDKKASFSIMIKVLFTFITLISSITIATIMVLGAHAAKLFTFPTFIVVRIINIADFITNLDAIFIGLWVIGIFGSSTLFLFLFCITTSFVFNLQEYRFLASPSSLIIAVLALQMASNILELNIIIVHIAPVLLFIFFFLIPLLLFFITWKKPYPSSSSPLEIKDHFPTYLN</sequence>
<dbReference type="GO" id="GO:0009847">
    <property type="term" value="P:spore germination"/>
    <property type="evidence" value="ECO:0007669"/>
    <property type="project" value="InterPro"/>
</dbReference>
<gene>
    <name evidence="9" type="ORF">SAMN02745221_00206</name>
</gene>
<feature type="transmembrane region" description="Helical" evidence="8">
    <location>
        <begin position="143"/>
        <end position="161"/>
    </location>
</feature>
<dbReference type="InterPro" id="IPR004761">
    <property type="entry name" value="Spore_GerAB"/>
</dbReference>
<evidence type="ECO:0000256" key="2">
    <source>
        <dbReference type="ARBA" id="ARBA00007998"/>
    </source>
</evidence>
<dbReference type="Pfam" id="PF03845">
    <property type="entry name" value="Spore_permease"/>
    <property type="match status" value="1"/>
</dbReference>
<evidence type="ECO:0000256" key="4">
    <source>
        <dbReference type="ARBA" id="ARBA00022544"/>
    </source>
</evidence>
<keyword evidence="3" id="KW-0813">Transport</keyword>
<feature type="transmembrane region" description="Helical" evidence="8">
    <location>
        <begin position="329"/>
        <end position="354"/>
    </location>
</feature>
<evidence type="ECO:0000313" key="10">
    <source>
        <dbReference type="Proteomes" id="UP000242329"/>
    </source>
</evidence>
<dbReference type="AlphaFoldDB" id="A0A1M5JSV9"/>
<feature type="transmembrane region" description="Helical" evidence="8">
    <location>
        <begin position="301"/>
        <end position="317"/>
    </location>
</feature>
<dbReference type="EMBL" id="FQWY01000003">
    <property type="protein sequence ID" value="SHG43359.1"/>
    <property type="molecule type" value="Genomic_DNA"/>
</dbReference>
<dbReference type="Proteomes" id="UP000242329">
    <property type="component" value="Unassembled WGS sequence"/>
</dbReference>